<evidence type="ECO:0000256" key="2">
    <source>
        <dbReference type="ARBA" id="ARBA00004370"/>
    </source>
</evidence>
<keyword evidence="10 13" id="KW-0472">Membrane</keyword>
<comment type="function">
    <text evidence="1">Membrane-anchoring subunit of succinate dehydrogenase (SDH).</text>
</comment>
<sequence>MRSRPTLDRRAKSHSSYFIYMAHRVSGLLLACFLPVHFFLLSQSLYGADEFDRYLKLTDFWIIKVGEWGLVTLLTIHLIGGVRLLIIEFGTWRGLRKGWTQAAIVMSILSGILFLALAN</sequence>
<dbReference type="PIRSF" id="PIRSF000178">
    <property type="entry name" value="SDH_cyt_b560"/>
    <property type="match status" value="1"/>
</dbReference>
<dbReference type="PANTHER" id="PTHR41910:SF1">
    <property type="entry name" value="SUCCINATE DEHYDROGENASE HYDROPHOBIC MEMBRANE ANCHOR SUBUNIT"/>
    <property type="match status" value="1"/>
</dbReference>
<dbReference type="GO" id="GO:0009055">
    <property type="term" value="F:electron transfer activity"/>
    <property type="evidence" value="ECO:0007669"/>
    <property type="project" value="InterPro"/>
</dbReference>
<gene>
    <name evidence="14" type="ORF">B0G85_0526</name>
</gene>
<accession>A0A2M8VZ73</accession>
<evidence type="ECO:0000256" key="5">
    <source>
        <dbReference type="ARBA" id="ARBA00022617"/>
    </source>
</evidence>
<dbReference type="Pfam" id="PF01127">
    <property type="entry name" value="Sdh_cyt"/>
    <property type="match status" value="1"/>
</dbReference>
<comment type="subunit">
    <text evidence="11">Part of an enzyme complex containing four subunits: a flavoprotein, an iron-sulfur protein, plus two membrane-anchoring proteins, SdhC and SdhD. The complex can form homotrimers.</text>
</comment>
<dbReference type="Proteomes" id="UP000229366">
    <property type="component" value="Unassembled WGS sequence"/>
</dbReference>
<dbReference type="Gene3D" id="1.20.1300.10">
    <property type="entry name" value="Fumarate reductase/succinate dehydrogenase, transmembrane subunit"/>
    <property type="match status" value="1"/>
</dbReference>
<evidence type="ECO:0000256" key="11">
    <source>
        <dbReference type="ARBA" id="ARBA00025912"/>
    </source>
</evidence>
<keyword evidence="5 12" id="KW-0349">Heme</keyword>
<dbReference type="RefSeq" id="WP_100378868.1">
    <property type="nucleotide sequence ID" value="NZ_CBCSBW010000001.1"/>
</dbReference>
<feature type="transmembrane region" description="Helical" evidence="13">
    <location>
        <begin position="98"/>
        <end position="118"/>
    </location>
</feature>
<organism evidence="14 15">
    <name type="scientific">Polynucleobacter brandtiae</name>
    <dbReference type="NCBI Taxonomy" id="1938816"/>
    <lineage>
        <taxon>Bacteria</taxon>
        <taxon>Pseudomonadati</taxon>
        <taxon>Pseudomonadota</taxon>
        <taxon>Betaproteobacteria</taxon>
        <taxon>Burkholderiales</taxon>
        <taxon>Burkholderiaceae</taxon>
        <taxon>Polynucleobacter</taxon>
    </lineage>
</organism>
<dbReference type="InterPro" id="IPR000701">
    <property type="entry name" value="SuccDH_FuR_B_TM-su"/>
</dbReference>
<feature type="transmembrane region" description="Helical" evidence="13">
    <location>
        <begin position="61"/>
        <end position="86"/>
    </location>
</feature>
<evidence type="ECO:0000256" key="1">
    <source>
        <dbReference type="ARBA" id="ARBA00004050"/>
    </source>
</evidence>
<feature type="binding site" description="axial binding residue" evidence="12">
    <location>
        <position position="77"/>
    </location>
    <ligand>
        <name>heme</name>
        <dbReference type="ChEBI" id="CHEBI:30413"/>
        <note>ligand shared with second transmembrane subunit</note>
    </ligand>
    <ligandPart>
        <name>Fe</name>
        <dbReference type="ChEBI" id="CHEBI:18248"/>
    </ligandPart>
</feature>
<name>A0A2M8VZ73_9BURK</name>
<evidence type="ECO:0000256" key="13">
    <source>
        <dbReference type="SAM" id="Phobius"/>
    </source>
</evidence>
<evidence type="ECO:0000256" key="3">
    <source>
        <dbReference type="ARBA" id="ARBA00007244"/>
    </source>
</evidence>
<keyword evidence="7 12" id="KW-0479">Metal-binding</keyword>
<dbReference type="InterPro" id="IPR034804">
    <property type="entry name" value="SQR/QFR_C/D"/>
</dbReference>
<dbReference type="InterPro" id="IPR039023">
    <property type="entry name" value="SdhC_prok"/>
</dbReference>
<dbReference type="GO" id="GO:0046872">
    <property type="term" value="F:metal ion binding"/>
    <property type="evidence" value="ECO:0007669"/>
    <property type="project" value="UniProtKB-KW"/>
</dbReference>
<dbReference type="GO" id="GO:0016020">
    <property type="term" value="C:membrane"/>
    <property type="evidence" value="ECO:0007669"/>
    <property type="project" value="UniProtKB-SubCell"/>
</dbReference>
<keyword evidence="6 13" id="KW-0812">Transmembrane</keyword>
<comment type="cofactor">
    <cofactor evidence="12">
        <name>heme</name>
        <dbReference type="ChEBI" id="CHEBI:30413"/>
    </cofactor>
    <text evidence="12">The heme is bound between the two transmembrane subunits.</text>
</comment>
<dbReference type="SUPFAM" id="SSF81343">
    <property type="entry name" value="Fumarate reductase respiratory complex transmembrane subunits"/>
    <property type="match status" value="1"/>
</dbReference>
<evidence type="ECO:0000313" key="15">
    <source>
        <dbReference type="Proteomes" id="UP000229366"/>
    </source>
</evidence>
<evidence type="ECO:0000256" key="6">
    <source>
        <dbReference type="ARBA" id="ARBA00022692"/>
    </source>
</evidence>
<feature type="transmembrane region" description="Helical" evidence="13">
    <location>
        <begin position="21"/>
        <end position="41"/>
    </location>
</feature>
<keyword evidence="9 12" id="KW-0408">Iron</keyword>
<dbReference type="NCBIfam" id="TIGR02970">
    <property type="entry name" value="succ_dehyd_cytB"/>
    <property type="match status" value="1"/>
</dbReference>
<dbReference type="AlphaFoldDB" id="A0A2M8VZ73"/>
<comment type="similarity">
    <text evidence="3">Belongs to the cytochrome b560 family.</text>
</comment>
<dbReference type="InterPro" id="IPR014314">
    <property type="entry name" value="Succ_DH_cytb556"/>
</dbReference>
<keyword evidence="15" id="KW-1185">Reference proteome</keyword>
<evidence type="ECO:0000313" key="14">
    <source>
        <dbReference type="EMBL" id="PJI83134.1"/>
    </source>
</evidence>
<dbReference type="EMBL" id="PGTX01000001">
    <property type="protein sequence ID" value="PJI83134.1"/>
    <property type="molecule type" value="Genomic_DNA"/>
</dbReference>
<comment type="caution">
    <text evidence="14">The sequence shown here is derived from an EMBL/GenBank/DDBJ whole genome shotgun (WGS) entry which is preliminary data.</text>
</comment>
<evidence type="ECO:0000256" key="7">
    <source>
        <dbReference type="ARBA" id="ARBA00022723"/>
    </source>
</evidence>
<reference evidence="14 15" key="1">
    <citation type="submission" date="2017-11" db="EMBL/GenBank/DDBJ databases">
        <title>Genomic Encyclopedia of Type Strains, Phase III (KMG-III): the genomes of soil and plant-associated and newly described type strains.</title>
        <authorList>
            <person name="Whitman W."/>
        </authorList>
    </citation>
    <scope>NUCLEOTIDE SEQUENCE [LARGE SCALE GENOMIC DNA]</scope>
    <source>
        <strain evidence="14 15">UB-Domo-W1</strain>
    </source>
</reference>
<dbReference type="PANTHER" id="PTHR41910">
    <property type="entry name" value="SUCCINATE DEHYDROGENASE 2 MEMBRANE SUBUNIT SDHC"/>
    <property type="match status" value="1"/>
</dbReference>
<protein>
    <recommendedName>
        <fullName evidence="4">Succinate dehydrogenase cytochrome b556 subunit</fullName>
    </recommendedName>
</protein>
<evidence type="ECO:0000256" key="9">
    <source>
        <dbReference type="ARBA" id="ARBA00023004"/>
    </source>
</evidence>
<dbReference type="OrthoDB" id="8964564at2"/>
<proteinExistence type="inferred from homology"/>
<keyword evidence="8 13" id="KW-1133">Transmembrane helix</keyword>
<comment type="subcellular location">
    <subcellularLocation>
        <location evidence="2">Membrane</location>
    </subcellularLocation>
</comment>
<evidence type="ECO:0000256" key="12">
    <source>
        <dbReference type="PIRSR" id="PIRSR000178-1"/>
    </source>
</evidence>
<dbReference type="GO" id="GO:0006099">
    <property type="term" value="P:tricarboxylic acid cycle"/>
    <property type="evidence" value="ECO:0007669"/>
    <property type="project" value="InterPro"/>
</dbReference>
<evidence type="ECO:0000256" key="10">
    <source>
        <dbReference type="ARBA" id="ARBA00023136"/>
    </source>
</evidence>
<evidence type="ECO:0000256" key="8">
    <source>
        <dbReference type="ARBA" id="ARBA00022989"/>
    </source>
</evidence>
<evidence type="ECO:0000256" key="4">
    <source>
        <dbReference type="ARBA" id="ARBA00020076"/>
    </source>
</evidence>